<keyword evidence="1" id="KW-0812">Transmembrane</keyword>
<proteinExistence type="predicted"/>
<dbReference type="GO" id="GO:0016020">
    <property type="term" value="C:membrane"/>
    <property type="evidence" value="ECO:0007669"/>
    <property type="project" value="InterPro"/>
</dbReference>
<comment type="caution">
    <text evidence="2">The sequence shown here is derived from an EMBL/GenBank/DDBJ whole genome shotgun (WGS) entry which is preliminary data.</text>
</comment>
<dbReference type="RefSeq" id="WP_228424436.1">
    <property type="nucleotide sequence ID" value="NZ_PGFD01000003.1"/>
</dbReference>
<sequence length="221" mass="25527">MSKSILKSSIGRKIIMALSGLFLISFLIVHASVNALIFFNDKGKIFTIGAHFMATNPIIRTIEVVLVVGFIIHIVQGFTLWKKNRKARSIQYFYKDNTPRVTWYSKSMTLLGTLILLFLIIHTQNFWIPNRIHQFQYDEELPLYKMIIEKFQSPVEVVIYLTGCFSLAWHLLHGFQSAFRSIGITHEKYTPLILKFSYGFAIIIPSTLAIMPVSIYFGWIK</sequence>
<gene>
    <name evidence="2" type="ORF">CLV73_3575</name>
</gene>
<dbReference type="SUPFAM" id="SSF81343">
    <property type="entry name" value="Fumarate reductase respiratory complex transmembrane subunits"/>
    <property type="match status" value="1"/>
</dbReference>
<dbReference type="EMBL" id="PGFD01000003">
    <property type="protein sequence ID" value="PJJ63057.1"/>
    <property type="molecule type" value="Genomic_DNA"/>
</dbReference>
<keyword evidence="3" id="KW-1185">Reference proteome</keyword>
<dbReference type="InterPro" id="IPR034804">
    <property type="entry name" value="SQR/QFR_C/D"/>
</dbReference>
<evidence type="ECO:0000256" key="1">
    <source>
        <dbReference type="SAM" id="Phobius"/>
    </source>
</evidence>
<dbReference type="Gene3D" id="1.20.1300.10">
    <property type="entry name" value="Fumarate reductase/succinate dehydrogenase, transmembrane subunit"/>
    <property type="match status" value="1"/>
</dbReference>
<dbReference type="CDD" id="cd03498">
    <property type="entry name" value="SQR_TypeB_2_TM"/>
    <property type="match status" value="1"/>
</dbReference>
<dbReference type="AlphaFoldDB" id="A0A2M9BY98"/>
<protein>
    <submittedName>
        <fullName evidence="2">Succinate dehydrogenase / fumarate reductase cytochrome b subunit</fullName>
    </submittedName>
</protein>
<feature type="transmembrane region" description="Helical" evidence="1">
    <location>
        <begin position="101"/>
        <end position="121"/>
    </location>
</feature>
<keyword evidence="1" id="KW-1133">Transmembrane helix</keyword>
<evidence type="ECO:0000313" key="2">
    <source>
        <dbReference type="EMBL" id="PJJ63057.1"/>
    </source>
</evidence>
<dbReference type="InterPro" id="IPR011138">
    <property type="entry name" value="Cytochrome_b-558"/>
</dbReference>
<reference evidence="2 3" key="1">
    <citation type="submission" date="2017-11" db="EMBL/GenBank/DDBJ databases">
        <title>Genomic Encyclopedia of Archaeal and Bacterial Type Strains, Phase II (KMG-II): From Individual Species to Whole Genera.</title>
        <authorList>
            <person name="Goeker M."/>
        </authorList>
    </citation>
    <scope>NUCLEOTIDE SEQUENCE [LARGE SCALE GENOMIC DNA]</scope>
    <source>
        <strain evidence="2 3">DSM 27617</strain>
    </source>
</reference>
<dbReference type="Proteomes" id="UP000228740">
    <property type="component" value="Unassembled WGS sequence"/>
</dbReference>
<evidence type="ECO:0000313" key="3">
    <source>
        <dbReference type="Proteomes" id="UP000228740"/>
    </source>
</evidence>
<organism evidence="2 3">
    <name type="scientific">Chryseobacterium geocarposphaerae</name>
    <dbReference type="NCBI Taxonomy" id="1416776"/>
    <lineage>
        <taxon>Bacteria</taxon>
        <taxon>Pseudomonadati</taxon>
        <taxon>Bacteroidota</taxon>
        <taxon>Flavobacteriia</taxon>
        <taxon>Flavobacteriales</taxon>
        <taxon>Weeksellaceae</taxon>
        <taxon>Chryseobacterium group</taxon>
        <taxon>Chryseobacterium</taxon>
    </lineage>
</organism>
<name>A0A2M9BY98_9FLAO</name>
<feature type="transmembrane region" description="Helical" evidence="1">
    <location>
        <begin position="196"/>
        <end position="219"/>
    </location>
</feature>
<dbReference type="NCBIfam" id="TIGR02046">
    <property type="entry name" value="sdhC_b558_fam"/>
    <property type="match status" value="1"/>
</dbReference>
<accession>A0A2M9BY98</accession>
<feature type="transmembrane region" description="Helical" evidence="1">
    <location>
        <begin position="59"/>
        <end position="81"/>
    </location>
</feature>
<keyword evidence="1" id="KW-0472">Membrane</keyword>